<dbReference type="Pfam" id="PF10400">
    <property type="entry name" value="Vir_act_alpha_C"/>
    <property type="match status" value="1"/>
</dbReference>
<dbReference type="InterPro" id="IPR005149">
    <property type="entry name" value="Tscrpt_reg_PadR_N"/>
</dbReference>
<gene>
    <name evidence="3" type="ORF">ACFQ4B_18535</name>
</gene>
<accession>A0ABW3UP75</accession>
<sequence length="197" mass="22599">MNTLSYGLLALLSQGPCTGYELMLQIQPVWQAKHSQIYPLLSKMEQNGLVQFVAVPQKEKPDKKVYSITERGIAALRQWIPEPTSEPVKRDELLLKLYGVWLADPEKAEQLFEERLQTFTKRSVKLNAFLETLHKQMEEEGGTRSLSSPSFGRYILLKRALDNARMEMEWCEWALQLLREQGSLDSDSVQGNLGKRS</sequence>
<dbReference type="PANTHER" id="PTHR43252:SF4">
    <property type="entry name" value="TRANSCRIPTIONAL REGULATORY PROTEIN"/>
    <property type="match status" value="1"/>
</dbReference>
<dbReference type="InterPro" id="IPR036388">
    <property type="entry name" value="WH-like_DNA-bd_sf"/>
</dbReference>
<organism evidence="3 4">
    <name type="scientific">Paenibacillus vulneris</name>
    <dbReference type="NCBI Taxonomy" id="1133364"/>
    <lineage>
        <taxon>Bacteria</taxon>
        <taxon>Bacillati</taxon>
        <taxon>Bacillota</taxon>
        <taxon>Bacilli</taxon>
        <taxon>Bacillales</taxon>
        <taxon>Paenibacillaceae</taxon>
        <taxon>Paenibacillus</taxon>
    </lineage>
</organism>
<feature type="domain" description="Transcription regulator PadR C-terminal" evidence="2">
    <location>
        <begin position="90"/>
        <end position="179"/>
    </location>
</feature>
<dbReference type="InterPro" id="IPR018309">
    <property type="entry name" value="Tscrpt_reg_PadR_C"/>
</dbReference>
<dbReference type="EMBL" id="JBHTLU010000022">
    <property type="protein sequence ID" value="MFD1222122.1"/>
    <property type="molecule type" value="Genomic_DNA"/>
</dbReference>
<dbReference type="Proteomes" id="UP001597180">
    <property type="component" value="Unassembled WGS sequence"/>
</dbReference>
<keyword evidence="4" id="KW-1185">Reference proteome</keyword>
<evidence type="ECO:0000313" key="4">
    <source>
        <dbReference type="Proteomes" id="UP001597180"/>
    </source>
</evidence>
<comment type="caution">
    <text evidence="3">The sequence shown here is derived from an EMBL/GenBank/DDBJ whole genome shotgun (WGS) entry which is preliminary data.</text>
</comment>
<name>A0ABW3UP75_9BACL</name>
<evidence type="ECO:0000259" key="2">
    <source>
        <dbReference type="Pfam" id="PF10400"/>
    </source>
</evidence>
<reference evidence="4" key="1">
    <citation type="journal article" date="2019" name="Int. J. Syst. Evol. Microbiol.">
        <title>The Global Catalogue of Microorganisms (GCM) 10K type strain sequencing project: providing services to taxonomists for standard genome sequencing and annotation.</title>
        <authorList>
            <consortium name="The Broad Institute Genomics Platform"/>
            <consortium name="The Broad Institute Genome Sequencing Center for Infectious Disease"/>
            <person name="Wu L."/>
            <person name="Ma J."/>
        </authorList>
    </citation>
    <scope>NUCLEOTIDE SEQUENCE [LARGE SCALE GENOMIC DNA]</scope>
    <source>
        <strain evidence="4">CCUG 53270</strain>
    </source>
</reference>
<protein>
    <submittedName>
        <fullName evidence="3">PadR family transcriptional regulator</fullName>
    </submittedName>
</protein>
<proteinExistence type="predicted"/>
<dbReference type="Gene3D" id="6.10.140.190">
    <property type="match status" value="1"/>
</dbReference>
<feature type="domain" description="Transcription regulator PadR N-terminal" evidence="1">
    <location>
        <begin position="8"/>
        <end position="77"/>
    </location>
</feature>
<dbReference type="Gene3D" id="1.10.10.10">
    <property type="entry name" value="Winged helix-like DNA-binding domain superfamily/Winged helix DNA-binding domain"/>
    <property type="match status" value="1"/>
</dbReference>
<dbReference type="PANTHER" id="PTHR43252">
    <property type="entry name" value="TRANSCRIPTIONAL REGULATOR YQJI"/>
    <property type="match status" value="1"/>
</dbReference>
<dbReference type="RefSeq" id="WP_345593513.1">
    <property type="nucleotide sequence ID" value="NZ_BAABJG010000045.1"/>
</dbReference>
<dbReference type="Pfam" id="PF03551">
    <property type="entry name" value="PadR"/>
    <property type="match status" value="1"/>
</dbReference>
<dbReference type="SUPFAM" id="SSF46785">
    <property type="entry name" value="Winged helix' DNA-binding domain"/>
    <property type="match status" value="1"/>
</dbReference>
<evidence type="ECO:0000259" key="1">
    <source>
        <dbReference type="Pfam" id="PF03551"/>
    </source>
</evidence>
<dbReference type="InterPro" id="IPR036390">
    <property type="entry name" value="WH_DNA-bd_sf"/>
</dbReference>
<evidence type="ECO:0000313" key="3">
    <source>
        <dbReference type="EMBL" id="MFD1222122.1"/>
    </source>
</evidence>